<organism evidence="1 2">
    <name type="scientific">Trichinella spiralis</name>
    <name type="common">Trichina worm</name>
    <dbReference type="NCBI Taxonomy" id="6334"/>
    <lineage>
        <taxon>Eukaryota</taxon>
        <taxon>Metazoa</taxon>
        <taxon>Ecdysozoa</taxon>
        <taxon>Nematoda</taxon>
        <taxon>Enoplea</taxon>
        <taxon>Dorylaimia</taxon>
        <taxon>Trichinellida</taxon>
        <taxon>Trichinellidae</taxon>
        <taxon>Trichinella</taxon>
    </lineage>
</organism>
<keyword evidence="2" id="KW-1185">Reference proteome</keyword>
<protein>
    <submittedName>
        <fullName evidence="1">Uncharacterized protein</fullName>
    </submittedName>
</protein>
<dbReference type="OrthoDB" id="10479470at2759"/>
<dbReference type="Proteomes" id="UP000054776">
    <property type="component" value="Unassembled WGS sequence"/>
</dbReference>
<sequence length="180" mass="21103">LQFTRMLMRKFHSVSTHRPSFVFCRCKLPKFYDMQLKKNPSVLVERNKCYVQNVYRKVESLNTVAACEIDLCKVICKRVFAPGNCILTLKIWSCDKQMSVENFLSLYLSLAYYAEVQNFSSKRRLFTATGSLQVSFAYWLVVVKICQSLCLQQRQQQDDFVSEMMMVALPRKFIKSKDDL</sequence>
<dbReference type="InParanoid" id="A0A0V1BRF4"/>
<evidence type="ECO:0000313" key="1">
    <source>
        <dbReference type="EMBL" id="KRY39416.1"/>
    </source>
</evidence>
<dbReference type="EMBL" id="JYDH01000019">
    <property type="protein sequence ID" value="KRY39416.1"/>
    <property type="molecule type" value="Genomic_DNA"/>
</dbReference>
<name>A0A0V1BRF4_TRISP</name>
<feature type="non-terminal residue" evidence="1">
    <location>
        <position position="1"/>
    </location>
</feature>
<proteinExistence type="predicted"/>
<gene>
    <name evidence="1" type="ORF">T01_6809</name>
</gene>
<accession>A0A0V1BRF4</accession>
<evidence type="ECO:0000313" key="2">
    <source>
        <dbReference type="Proteomes" id="UP000054776"/>
    </source>
</evidence>
<reference evidence="1 2" key="1">
    <citation type="submission" date="2015-01" db="EMBL/GenBank/DDBJ databases">
        <title>Evolution of Trichinella species and genotypes.</title>
        <authorList>
            <person name="Korhonen P.K."/>
            <person name="Edoardo P."/>
            <person name="Giuseppe L.R."/>
            <person name="Gasser R.B."/>
        </authorList>
    </citation>
    <scope>NUCLEOTIDE SEQUENCE [LARGE SCALE GENOMIC DNA]</scope>
    <source>
        <strain evidence="1">ISS3</strain>
    </source>
</reference>
<dbReference type="AlphaFoldDB" id="A0A0V1BRF4"/>
<comment type="caution">
    <text evidence="1">The sequence shown here is derived from an EMBL/GenBank/DDBJ whole genome shotgun (WGS) entry which is preliminary data.</text>
</comment>